<gene>
    <name evidence="9" type="ORF">FFLO_06818</name>
</gene>
<evidence type="ECO:0000256" key="5">
    <source>
        <dbReference type="ARBA" id="ARBA00023163"/>
    </source>
</evidence>
<dbReference type="InterPro" id="IPR035925">
    <property type="entry name" value="BSD_dom_sf"/>
</dbReference>
<keyword evidence="6" id="KW-0539">Nucleus</keyword>
<feature type="region of interest" description="Disordered" evidence="7">
    <location>
        <begin position="130"/>
        <end position="175"/>
    </location>
</feature>
<protein>
    <recommendedName>
        <fullName evidence="8">BSD domain-containing protein</fullName>
    </recommendedName>
</protein>
<dbReference type="Proteomes" id="UP000812966">
    <property type="component" value="Unassembled WGS sequence"/>
</dbReference>
<dbReference type="Pfam" id="PF03909">
    <property type="entry name" value="BSD"/>
    <property type="match status" value="1"/>
</dbReference>
<keyword evidence="10" id="KW-1185">Reference proteome</keyword>
<organism evidence="9 10">
    <name type="scientific">Filobasidium floriforme</name>
    <dbReference type="NCBI Taxonomy" id="5210"/>
    <lineage>
        <taxon>Eukaryota</taxon>
        <taxon>Fungi</taxon>
        <taxon>Dikarya</taxon>
        <taxon>Basidiomycota</taxon>
        <taxon>Agaricomycotina</taxon>
        <taxon>Tremellomycetes</taxon>
        <taxon>Filobasidiales</taxon>
        <taxon>Filobasidiaceae</taxon>
        <taxon>Filobasidium</taxon>
    </lineage>
</organism>
<comment type="caution">
    <text evidence="9">The sequence shown here is derived from an EMBL/GenBank/DDBJ whole genome shotgun (WGS) entry which is preliminary data.</text>
</comment>
<dbReference type="InterPro" id="IPR013876">
    <property type="entry name" value="TFIIH_BTF_p62_N"/>
</dbReference>
<dbReference type="InterPro" id="IPR027079">
    <property type="entry name" value="Tfb1/GTF2H1"/>
</dbReference>
<feature type="domain" description="BSD" evidence="8">
    <location>
        <begin position="273"/>
        <end position="328"/>
    </location>
</feature>
<dbReference type="InterPro" id="IPR005607">
    <property type="entry name" value="BSD_dom"/>
</dbReference>
<dbReference type="AlphaFoldDB" id="A0A8K0JGJ8"/>
<evidence type="ECO:0000313" key="9">
    <source>
        <dbReference type="EMBL" id="KAG7527550.1"/>
    </source>
</evidence>
<dbReference type="Gene3D" id="2.30.29.30">
    <property type="entry name" value="Pleckstrin-homology domain (PH domain)/Phosphotyrosine-binding domain (PTB)"/>
    <property type="match status" value="1"/>
</dbReference>
<dbReference type="SUPFAM" id="SSF140383">
    <property type="entry name" value="BSD domain-like"/>
    <property type="match status" value="1"/>
</dbReference>
<keyword evidence="3" id="KW-0677">Repeat</keyword>
<evidence type="ECO:0000256" key="1">
    <source>
        <dbReference type="ARBA" id="ARBA00004123"/>
    </source>
</evidence>
<name>A0A8K0JGJ8_9TREE</name>
<dbReference type="GO" id="GO:0006351">
    <property type="term" value="P:DNA-templated transcription"/>
    <property type="evidence" value="ECO:0007669"/>
    <property type="project" value="InterPro"/>
</dbReference>
<evidence type="ECO:0000256" key="7">
    <source>
        <dbReference type="SAM" id="MobiDB-lite"/>
    </source>
</evidence>
<feature type="domain" description="BSD" evidence="8">
    <location>
        <begin position="174"/>
        <end position="210"/>
    </location>
</feature>
<dbReference type="EMBL" id="JABELV010000266">
    <property type="protein sequence ID" value="KAG7527550.1"/>
    <property type="molecule type" value="Genomic_DNA"/>
</dbReference>
<feature type="compositionally biased region" description="Low complexity" evidence="7">
    <location>
        <begin position="154"/>
        <end position="172"/>
    </location>
</feature>
<reference evidence="9" key="1">
    <citation type="submission" date="2020-04" db="EMBL/GenBank/DDBJ databases">
        <title>Analysis of mating type loci in Filobasidium floriforme.</title>
        <authorList>
            <person name="Nowrousian M."/>
        </authorList>
    </citation>
    <scope>NUCLEOTIDE SEQUENCE</scope>
    <source>
        <strain evidence="9">CBS 6242</strain>
    </source>
</reference>
<evidence type="ECO:0000256" key="3">
    <source>
        <dbReference type="ARBA" id="ARBA00022737"/>
    </source>
</evidence>
<evidence type="ECO:0000256" key="2">
    <source>
        <dbReference type="ARBA" id="ARBA00009448"/>
    </source>
</evidence>
<feature type="compositionally biased region" description="Polar residues" evidence="7">
    <location>
        <begin position="142"/>
        <end position="153"/>
    </location>
</feature>
<dbReference type="SMART" id="SM00751">
    <property type="entry name" value="BSD"/>
    <property type="match status" value="2"/>
</dbReference>
<accession>A0A8K0JGJ8</accession>
<dbReference type="InterPro" id="IPR011993">
    <property type="entry name" value="PH-like_dom_sf"/>
</dbReference>
<evidence type="ECO:0000313" key="10">
    <source>
        <dbReference type="Proteomes" id="UP000812966"/>
    </source>
</evidence>
<dbReference type="PROSITE" id="PS50858">
    <property type="entry name" value="BSD"/>
    <property type="match status" value="2"/>
</dbReference>
<dbReference type="SUPFAM" id="SSF50729">
    <property type="entry name" value="PH domain-like"/>
    <property type="match status" value="1"/>
</dbReference>
<dbReference type="GO" id="GO:0000439">
    <property type="term" value="C:transcription factor TFIIH core complex"/>
    <property type="evidence" value="ECO:0007669"/>
    <property type="project" value="InterPro"/>
</dbReference>
<comment type="subcellular location">
    <subcellularLocation>
        <location evidence="1">Nucleus</location>
    </subcellularLocation>
</comment>
<dbReference type="Pfam" id="PF08567">
    <property type="entry name" value="PH_TFIIH"/>
    <property type="match status" value="1"/>
</dbReference>
<dbReference type="Gene3D" id="6.10.140.1200">
    <property type="match status" value="1"/>
</dbReference>
<comment type="similarity">
    <text evidence="2">Belongs to the TFB1 family.</text>
</comment>
<dbReference type="GO" id="GO:0006289">
    <property type="term" value="P:nucleotide-excision repair"/>
    <property type="evidence" value="ECO:0007669"/>
    <property type="project" value="InterPro"/>
</dbReference>
<dbReference type="CDD" id="cd13229">
    <property type="entry name" value="PH_TFIIH"/>
    <property type="match status" value="1"/>
</dbReference>
<evidence type="ECO:0000259" key="8">
    <source>
        <dbReference type="PROSITE" id="PS50858"/>
    </source>
</evidence>
<dbReference type="PANTHER" id="PTHR12856">
    <property type="entry name" value="TRANSCRIPTION INITIATION FACTOR IIH-RELATED"/>
    <property type="match status" value="1"/>
</dbReference>
<keyword evidence="4" id="KW-0805">Transcription regulation</keyword>
<evidence type="ECO:0000256" key="6">
    <source>
        <dbReference type="ARBA" id="ARBA00023242"/>
    </source>
</evidence>
<sequence>MAEQGSSGAAGQVKKYKTIYNKNPGTLVIGQTSLNWVPDVAGAEKVPTQQLSRIISMFTSKAGAAKTSAKLAFIDDRPKGGLTFQFTAASPQNLADRQALQDFLIPFIAENKQRNTTNIANDANAAQGMGAGAAALARPQPVASSSTSPANSRTTTPVPAGRAAAPGPNGTTYDEEEIGLRKGVLSKNPTLKSLHRDLVIAGLVSDEDFWDGRQHLIEQERLLMSQRPGIPSQLLDDRFGFNAQNKNDAKNKSVGTGFGIAQATKRKPEQRNGEDEIKINITRELQESVFREFPIVQEIYVNHVGTKEGQITEQDFWSRYFRSKLWDRHRASARAGGSTNIRADTIFDMYLEAPDDAEEPREAPKRSVDMFLDLAATEEDHQQTGNGKDYTMQAGKQKATLPLIRRFNDHSNRLVALDEEDAASDALGDGIRSAEARLYGEIELDELRSHEQTSTISLDVQDQQDMFDGKTSDSQDAGAAWLQGKSSADVRNIIMSSQSTLRDWRPDLPRVIPALPPGETRKKESWITREGATLEEFANSRKAADKAVATVAKGVEEARQATEEQDPIPQAIMSQILTCHNAHTEFLRQFWSAVLPTPPGTLGAPTPEQKMAKARKMAKFLSLMREKVDSVVLSAKRDTTVDAERVQEALAPTLQAAEKALAQFASMTRSKV</sequence>
<evidence type="ECO:0000256" key="4">
    <source>
        <dbReference type="ARBA" id="ARBA00023015"/>
    </source>
</evidence>
<proteinExistence type="inferred from homology"/>
<keyword evidence="5" id="KW-0804">Transcription</keyword>